<evidence type="ECO:0000256" key="10">
    <source>
        <dbReference type="SAM" id="SignalP"/>
    </source>
</evidence>
<evidence type="ECO:0000256" key="4">
    <source>
        <dbReference type="ARBA" id="ARBA00022692"/>
    </source>
</evidence>
<dbReference type="PROSITE" id="PS52016">
    <property type="entry name" value="TONB_DEPENDENT_REC_3"/>
    <property type="match status" value="1"/>
</dbReference>
<evidence type="ECO:0000256" key="6">
    <source>
        <dbReference type="ARBA" id="ARBA00023136"/>
    </source>
</evidence>
<evidence type="ECO:0000256" key="1">
    <source>
        <dbReference type="ARBA" id="ARBA00004571"/>
    </source>
</evidence>
<dbReference type="InterPro" id="IPR023996">
    <property type="entry name" value="TonB-dep_OMP_SusC/RagA"/>
</dbReference>
<keyword evidence="6 8" id="KW-0472">Membrane</keyword>
<dbReference type="RefSeq" id="WP_109322200.1">
    <property type="nucleotide sequence ID" value="NZ_CP029346.1"/>
</dbReference>
<dbReference type="FunFam" id="2.170.130.10:FF:000008">
    <property type="entry name" value="SusC/RagA family TonB-linked outer membrane protein"/>
    <property type="match status" value="1"/>
</dbReference>
<evidence type="ECO:0000256" key="8">
    <source>
        <dbReference type="PROSITE-ProRule" id="PRU01360"/>
    </source>
</evidence>
<keyword evidence="10" id="KW-0732">Signal</keyword>
<dbReference type="InterPro" id="IPR036942">
    <property type="entry name" value="Beta-barrel_TonB_sf"/>
</dbReference>
<organism evidence="13 14">
    <name type="scientific">Aquirufa nivalisilvae</name>
    <dbReference type="NCBI Taxonomy" id="2516557"/>
    <lineage>
        <taxon>Bacteria</taxon>
        <taxon>Pseudomonadati</taxon>
        <taxon>Bacteroidota</taxon>
        <taxon>Cytophagia</taxon>
        <taxon>Cytophagales</taxon>
        <taxon>Flectobacillaceae</taxon>
        <taxon>Aquirufa</taxon>
    </lineage>
</organism>
<dbReference type="InterPro" id="IPR012910">
    <property type="entry name" value="Plug_dom"/>
</dbReference>
<dbReference type="SUPFAM" id="SSF49464">
    <property type="entry name" value="Carboxypeptidase regulatory domain-like"/>
    <property type="match status" value="1"/>
</dbReference>
<dbReference type="Gene3D" id="2.170.130.10">
    <property type="entry name" value="TonB-dependent receptor, plug domain"/>
    <property type="match status" value="1"/>
</dbReference>
<dbReference type="SUPFAM" id="SSF56935">
    <property type="entry name" value="Porins"/>
    <property type="match status" value="1"/>
</dbReference>
<keyword evidence="13" id="KW-0675">Receptor</keyword>
<dbReference type="AlphaFoldDB" id="A0A2S2DSW5"/>
<proteinExistence type="inferred from homology"/>
<evidence type="ECO:0000259" key="11">
    <source>
        <dbReference type="Pfam" id="PF00593"/>
    </source>
</evidence>
<feature type="signal peptide" evidence="10">
    <location>
        <begin position="1"/>
        <end position="21"/>
    </location>
</feature>
<dbReference type="Proteomes" id="UP000245468">
    <property type="component" value="Chromosome"/>
</dbReference>
<keyword evidence="5 9" id="KW-0798">TonB box</keyword>
<evidence type="ECO:0000256" key="3">
    <source>
        <dbReference type="ARBA" id="ARBA00022452"/>
    </source>
</evidence>
<evidence type="ECO:0000256" key="2">
    <source>
        <dbReference type="ARBA" id="ARBA00022448"/>
    </source>
</evidence>
<keyword evidence="7 8" id="KW-0998">Cell outer membrane</keyword>
<feature type="chain" id="PRO_5015664040" evidence="10">
    <location>
        <begin position="22"/>
        <end position="1010"/>
    </location>
</feature>
<dbReference type="InterPro" id="IPR039426">
    <property type="entry name" value="TonB-dep_rcpt-like"/>
</dbReference>
<dbReference type="Pfam" id="PF13715">
    <property type="entry name" value="CarbopepD_reg_2"/>
    <property type="match status" value="1"/>
</dbReference>
<keyword evidence="4 8" id="KW-0812">Transmembrane</keyword>
<dbReference type="InterPro" id="IPR000531">
    <property type="entry name" value="Beta-barrel_TonB"/>
</dbReference>
<dbReference type="Gene3D" id="2.40.170.20">
    <property type="entry name" value="TonB-dependent receptor, beta-barrel domain"/>
    <property type="match status" value="1"/>
</dbReference>
<dbReference type="GO" id="GO:0009279">
    <property type="term" value="C:cell outer membrane"/>
    <property type="evidence" value="ECO:0007669"/>
    <property type="project" value="UniProtKB-SubCell"/>
</dbReference>
<comment type="similarity">
    <text evidence="8 9">Belongs to the TonB-dependent receptor family.</text>
</comment>
<dbReference type="InterPro" id="IPR037066">
    <property type="entry name" value="Plug_dom_sf"/>
</dbReference>
<evidence type="ECO:0000256" key="9">
    <source>
        <dbReference type="RuleBase" id="RU003357"/>
    </source>
</evidence>
<dbReference type="KEGG" id="psez:HME7025_00576"/>
<keyword evidence="14" id="KW-1185">Reference proteome</keyword>
<dbReference type="InterPro" id="IPR023997">
    <property type="entry name" value="TonB-dep_OMP_SusC/RagA_CS"/>
</dbReference>
<accession>A0A2S2DSW5</accession>
<evidence type="ECO:0000313" key="13">
    <source>
        <dbReference type="EMBL" id="AWL08448.1"/>
    </source>
</evidence>
<dbReference type="Pfam" id="PF00593">
    <property type="entry name" value="TonB_dep_Rec_b-barrel"/>
    <property type="match status" value="1"/>
</dbReference>
<feature type="domain" description="TonB-dependent receptor plug" evidence="12">
    <location>
        <begin position="116"/>
        <end position="232"/>
    </location>
</feature>
<reference evidence="14" key="1">
    <citation type="submission" date="2018-05" db="EMBL/GenBank/DDBJ databases">
        <title>Pseudarcicella sp. HME7025 Genome sequencing and assembly.</title>
        <authorList>
            <person name="Kim H."/>
            <person name="Kang H."/>
            <person name="Joh K."/>
        </authorList>
    </citation>
    <scope>NUCLEOTIDE SEQUENCE [LARGE SCALE GENOMIC DNA]</scope>
    <source>
        <strain evidence="14">HME7025</strain>
    </source>
</reference>
<dbReference type="NCBIfam" id="TIGR04056">
    <property type="entry name" value="OMP_RagA_SusC"/>
    <property type="match status" value="1"/>
</dbReference>
<feature type="domain" description="TonB-dependent receptor-like beta-barrel" evidence="11">
    <location>
        <begin position="398"/>
        <end position="961"/>
    </location>
</feature>
<evidence type="ECO:0000256" key="5">
    <source>
        <dbReference type="ARBA" id="ARBA00023077"/>
    </source>
</evidence>
<keyword evidence="3 8" id="KW-1134">Transmembrane beta strand</keyword>
<dbReference type="Gene3D" id="2.60.40.1120">
    <property type="entry name" value="Carboxypeptidase-like, regulatory domain"/>
    <property type="match status" value="1"/>
</dbReference>
<sequence length="1010" mass="111068">MKRKLLFSLGLVLFWIVPVLAQDQVISGKVSSSEDGASLPGVSVSIKGSSRGITTGSDGSYRLSVPGKNAVLSFSFVGFARQDVPVGNKSVINVSLVPEAASLDEVVVIGYGTAKKQNLTGAQVNVSSKALENKPVTSFENLLQGKAAGVQVTAQNGRPGAPAFIRIRGEGTLTAGAQPLVVIDGVPTANSEGVIGSVNVLSSLNPNDIEDISILKDASSAAIYGSRGANGVILVTTKRGKKGNAKVTVSTSYGINEKTPDNFQMMNMRQKLEYERDLDYANEYVDAAGITSPASATQAELDKVWATLESKKTDWFNTLLRRGMNQVTRVGVSGASDMFTYNLSLENQINEGIFKLASDLWRKQGRVNVEFKPNNWAKIGTNINFSNIKTNEIRDRYNAQNPAFAIYAYNPYEPERLDDGTYNLTHQGFPISEALENNPESLTTNTGISSAYISLTPVKNFEFRSQAGVTWVDYYRESYIKPNSILDQYVGDPAARGSKSDNGYQSFNYVFSNTINYTNTFDDKHSVRALAGVEYTNDNYRSFSFSTKGFPNGKVSTQDNASTPVSATSARTDWTLFSLFGRVGYDYNQRYFLDASIRRDGSSRFGVDNRYGLFGSVSAGWEISKEAFMEDLTFVNQLKLRASYGTSGNDRIGNYTSLGLYRYSSYGTTSATFPSQLPNSNLTWEKSASANIGIDFALLKNKLTGSVDYYQKKTSNLLFDRPVSSTTGFSSRTENVGAVENAGLELTLNYKIIQTKDLYWDISANFTNNNNKVVELTEDNLNRSGSVSKLKIGEPIDVYYLNRYVGVNKETGAPIYLDKNGSSTETWSAGDAVILSGKSRQIKYFGGLGTTVTYKGVTLSADAVYQGGHYIMNFRWQDLTSDGENVYQNQAVDALNYWKKAGDVNVLPDPRNLYQSFSSDRFLQKGDYIRLRNVTLAYNLPNNWVKKAKMQSVRVYAQAQNWFYWAPEFKGDPEVGFGQAESTGGTVQGLFAAYSYPQTRTVNVGLDITF</sequence>
<dbReference type="Pfam" id="PF07715">
    <property type="entry name" value="Plug"/>
    <property type="match status" value="1"/>
</dbReference>
<protein>
    <submittedName>
        <fullName evidence="13">TonB-dependent receptor SusC</fullName>
    </submittedName>
</protein>
<evidence type="ECO:0000256" key="7">
    <source>
        <dbReference type="ARBA" id="ARBA00023237"/>
    </source>
</evidence>
<keyword evidence="2 8" id="KW-0813">Transport</keyword>
<evidence type="ECO:0000313" key="14">
    <source>
        <dbReference type="Proteomes" id="UP000245468"/>
    </source>
</evidence>
<comment type="subcellular location">
    <subcellularLocation>
        <location evidence="1 8">Cell outer membrane</location>
        <topology evidence="1 8">Multi-pass membrane protein</topology>
    </subcellularLocation>
</comment>
<evidence type="ECO:0000259" key="12">
    <source>
        <dbReference type="Pfam" id="PF07715"/>
    </source>
</evidence>
<dbReference type="OrthoDB" id="9768177at2"/>
<dbReference type="InterPro" id="IPR008969">
    <property type="entry name" value="CarboxyPept-like_regulatory"/>
</dbReference>
<dbReference type="EMBL" id="CP029346">
    <property type="protein sequence ID" value="AWL08448.1"/>
    <property type="molecule type" value="Genomic_DNA"/>
</dbReference>
<name>A0A2S2DSW5_9BACT</name>
<dbReference type="NCBIfam" id="TIGR04057">
    <property type="entry name" value="SusC_RagA_signa"/>
    <property type="match status" value="1"/>
</dbReference>
<gene>
    <name evidence="13" type="ORF">HME7025_00576</name>
</gene>